<dbReference type="PANTHER" id="PTHR46825">
    <property type="entry name" value="D-ALANYL-D-ALANINE-CARBOXYPEPTIDASE/ENDOPEPTIDASE AMPH"/>
    <property type="match status" value="1"/>
</dbReference>
<evidence type="ECO:0000313" key="3">
    <source>
        <dbReference type="Proteomes" id="UP000007967"/>
    </source>
</evidence>
<protein>
    <submittedName>
        <fullName evidence="2">Beta-lactamase</fullName>
    </submittedName>
</protein>
<evidence type="ECO:0000259" key="1">
    <source>
        <dbReference type="Pfam" id="PF00144"/>
    </source>
</evidence>
<dbReference type="RefSeq" id="WP_012919110.1">
    <property type="nucleotide sequence ID" value="NC_013729.1"/>
</dbReference>
<evidence type="ECO:0000313" key="2">
    <source>
        <dbReference type="EMBL" id="ADB30554.1"/>
    </source>
</evidence>
<dbReference type="eggNOG" id="COG1680">
    <property type="taxonomic scope" value="Bacteria"/>
</dbReference>
<dbReference type="HOGENOM" id="CLU_020027_0_3_11"/>
<dbReference type="InterPro" id="IPR050491">
    <property type="entry name" value="AmpC-like"/>
</dbReference>
<dbReference type="PANTHER" id="PTHR46825:SF9">
    <property type="entry name" value="BETA-LACTAMASE-RELATED DOMAIN-CONTAINING PROTEIN"/>
    <property type="match status" value="1"/>
</dbReference>
<reference evidence="3" key="1">
    <citation type="submission" date="2009-09" db="EMBL/GenBank/DDBJ databases">
        <title>The complete genome of Kribbella flavida DSM 17836.</title>
        <authorList>
            <consortium name="US DOE Joint Genome Institute (JGI-PGF)"/>
            <person name="Lucas S."/>
            <person name="Copeland A."/>
            <person name="Lapidus A."/>
            <person name="Glavina del Rio T."/>
            <person name="Dalin E."/>
            <person name="Tice H."/>
            <person name="Bruce D."/>
            <person name="Goodwin L."/>
            <person name="Pitluck S."/>
            <person name="Kyrpides N."/>
            <person name="Mavromatis K."/>
            <person name="Ivanova N."/>
            <person name="Saunders E."/>
            <person name="Brettin T."/>
            <person name="Detter J.C."/>
            <person name="Han C."/>
            <person name="Larimer F."/>
            <person name="Land M."/>
            <person name="Hauser L."/>
            <person name="Markowitz V."/>
            <person name="Cheng J.-F."/>
            <person name="Hugenholtz P."/>
            <person name="Woyke T."/>
            <person name="Wu D."/>
            <person name="Pukall R."/>
            <person name="Klenk H.-P."/>
            <person name="Eisen J.A."/>
        </authorList>
    </citation>
    <scope>NUCLEOTIDE SEQUENCE [LARGE SCALE GENOMIC DNA]</scope>
    <source>
        <strain evidence="3">DSM 17836 / JCM 10339 / NBRC 14399</strain>
    </source>
</reference>
<sequence>MDMTVADGSVLVDRSGTVVHRSHTGWADAASGAACTAMTPFQIASISKHFTAAAALWVIERGLASLSDPVARWLRPAEARWREVTMHQLLSHTGGVGHWEDYPDIDLYERPSVEMTRLILDRPPDRTPRGQFSYSSPGYVLLAHIVEEITAEPYRDFVQKRLFDPAGMVASFVGEPAPGLAVAVPQDGRTAVRSFELDVVARGAGDIWSTADDLVRWDSALRDGAVLTEKYRTLAFSRQADVPGSDNAYGYGWTLGAFGGRPARFHGGDNHAYRSLHVWWPEDDLRLVVLTNSQLTSHENIHALAHLVGRSGTARG</sequence>
<dbReference type="InterPro" id="IPR012338">
    <property type="entry name" value="Beta-lactam/transpept-like"/>
</dbReference>
<keyword evidence="3" id="KW-1185">Reference proteome</keyword>
<accession>D2PKP2</accession>
<dbReference type="Gene3D" id="3.40.710.10">
    <property type="entry name" value="DD-peptidase/beta-lactamase superfamily"/>
    <property type="match status" value="1"/>
</dbReference>
<dbReference type="EMBL" id="CP001736">
    <property type="protein sequence ID" value="ADB30554.1"/>
    <property type="molecule type" value="Genomic_DNA"/>
</dbReference>
<gene>
    <name evidence="2" type="ordered locus">Kfla_1453</name>
</gene>
<dbReference type="AlphaFoldDB" id="D2PKP2"/>
<dbReference type="Proteomes" id="UP000007967">
    <property type="component" value="Chromosome"/>
</dbReference>
<feature type="domain" description="Beta-lactamase-related" evidence="1">
    <location>
        <begin position="8"/>
        <end position="296"/>
    </location>
</feature>
<dbReference type="InterPro" id="IPR001466">
    <property type="entry name" value="Beta-lactam-related"/>
</dbReference>
<reference evidence="2 3" key="2">
    <citation type="journal article" date="2010" name="Stand. Genomic Sci.">
        <title>Complete genome sequence of Kribbella flavida type strain (IFO 14399).</title>
        <authorList>
            <person name="Pukall R."/>
            <person name="Lapidus A."/>
            <person name="Glavina Del Rio T."/>
            <person name="Copeland A."/>
            <person name="Tice H."/>
            <person name="Cheng J.-F."/>
            <person name="Lucas S."/>
            <person name="Chen F."/>
            <person name="Nolan M."/>
            <person name="LaButti K."/>
            <person name="Pati A."/>
            <person name="Ivanova N."/>
            <person name="Mavrommatis K."/>
            <person name="Mikhailova N."/>
            <person name="Pitluck S."/>
            <person name="Bruce D."/>
            <person name="Goodwin L."/>
            <person name="Land M."/>
            <person name="Hauser L."/>
            <person name="Chang Y.-J."/>
            <person name="Jeffries C.D."/>
            <person name="Chen A."/>
            <person name="Palaniappan K."/>
            <person name="Chain P."/>
            <person name="Rohde M."/>
            <person name="Goeker M."/>
            <person name="Bristow J."/>
            <person name="Eisen J.A."/>
            <person name="Markowitz V."/>
            <person name="Hugenholtz P."/>
            <person name="Kyrpides N.C."/>
            <person name="Klenk H.-P."/>
            <person name="Brettin T."/>
        </authorList>
    </citation>
    <scope>NUCLEOTIDE SEQUENCE [LARGE SCALE GENOMIC DNA]</scope>
    <source>
        <strain evidence="3">DSM 17836 / JCM 10339 / NBRC 14399</strain>
    </source>
</reference>
<organism evidence="2 3">
    <name type="scientific">Kribbella flavida (strain DSM 17836 / JCM 10339 / NBRC 14399)</name>
    <dbReference type="NCBI Taxonomy" id="479435"/>
    <lineage>
        <taxon>Bacteria</taxon>
        <taxon>Bacillati</taxon>
        <taxon>Actinomycetota</taxon>
        <taxon>Actinomycetes</taxon>
        <taxon>Propionibacteriales</taxon>
        <taxon>Kribbellaceae</taxon>
        <taxon>Kribbella</taxon>
    </lineage>
</organism>
<name>D2PKP2_KRIFD</name>
<dbReference type="STRING" id="479435.Kfla_1453"/>
<dbReference type="KEGG" id="kfl:Kfla_1453"/>
<proteinExistence type="predicted"/>
<dbReference type="OrthoDB" id="9809635at2"/>
<dbReference type="Pfam" id="PF00144">
    <property type="entry name" value="Beta-lactamase"/>
    <property type="match status" value="1"/>
</dbReference>
<dbReference type="SUPFAM" id="SSF56601">
    <property type="entry name" value="beta-lactamase/transpeptidase-like"/>
    <property type="match status" value="1"/>
</dbReference>